<feature type="domain" description="Enoyl reductase (ER)" evidence="1">
    <location>
        <begin position="8"/>
        <end position="294"/>
    </location>
</feature>
<dbReference type="AlphaFoldDB" id="A0A6B9ZDM5"/>
<name>A0A6B9ZDM5_9BACT</name>
<dbReference type="RefSeq" id="WP_162332139.1">
    <property type="nucleotide sequence ID" value="NZ_CP048113.1"/>
</dbReference>
<organism evidence="2 3">
    <name type="scientific">Chitinophaga agri</name>
    <dbReference type="NCBI Taxonomy" id="2703787"/>
    <lineage>
        <taxon>Bacteria</taxon>
        <taxon>Pseudomonadati</taxon>
        <taxon>Bacteroidota</taxon>
        <taxon>Chitinophagia</taxon>
        <taxon>Chitinophagales</taxon>
        <taxon>Chitinophagaceae</taxon>
        <taxon>Chitinophaga</taxon>
    </lineage>
</organism>
<dbReference type="PANTHER" id="PTHR43677:SF11">
    <property type="entry name" value="ZINC-CONTAINING ALCOHOL DEHYDROGENASE"/>
    <property type="match status" value="1"/>
</dbReference>
<keyword evidence="3" id="KW-1185">Reference proteome</keyword>
<gene>
    <name evidence="2" type="ORF">GWR21_12850</name>
</gene>
<sequence>MKAAIMYQNRAVPAYADVPAPVTTQDDELLVTVKAVAIKHYDKGRASGKHYSADAPGENGRIVGGDGVCLLPDGTRVYGMGNGMMAEKAVINKHRMVPIPAGLDDATAAALPNAVIGSAMGLKYKAAIQPGDVVLVNGATGFTGSVAVQLAKYYGAGKVIVTGRNKQSLDALSTLGADIAISLLQEEQEIKKQLKTIHTATPVDIVIDYLWGRSAEIILDSIRGDGTFTNRIRYVSVGSMAGDLIQLSSAILRSVNIQLTGSGLGSWPVEQVALLFSEILPETFQLAADGKLVTNTAAIPLQHISSIWDSTAPDGGRFVVII</sequence>
<proteinExistence type="predicted"/>
<dbReference type="SMART" id="SM00829">
    <property type="entry name" value="PKS_ER"/>
    <property type="match status" value="1"/>
</dbReference>
<evidence type="ECO:0000259" key="1">
    <source>
        <dbReference type="SMART" id="SM00829"/>
    </source>
</evidence>
<dbReference type="InterPro" id="IPR036291">
    <property type="entry name" value="NAD(P)-bd_dom_sf"/>
</dbReference>
<protein>
    <submittedName>
        <fullName evidence="2">Zinc-binding dehydrogenase</fullName>
    </submittedName>
</protein>
<dbReference type="EMBL" id="CP048113">
    <property type="protein sequence ID" value="QHS60448.1"/>
    <property type="molecule type" value="Genomic_DNA"/>
</dbReference>
<dbReference type="PANTHER" id="PTHR43677">
    <property type="entry name" value="SHORT-CHAIN DEHYDROGENASE/REDUCTASE"/>
    <property type="match status" value="1"/>
</dbReference>
<evidence type="ECO:0000313" key="2">
    <source>
        <dbReference type="EMBL" id="QHS60448.1"/>
    </source>
</evidence>
<reference evidence="2 3" key="1">
    <citation type="submission" date="2020-01" db="EMBL/GenBank/DDBJ databases">
        <title>Complete genome sequence of Chitinophaga sp. H33E-04 isolated from quinoa roots.</title>
        <authorList>
            <person name="Weon H.-Y."/>
            <person name="Lee S.A."/>
        </authorList>
    </citation>
    <scope>NUCLEOTIDE SEQUENCE [LARGE SCALE GENOMIC DNA]</scope>
    <source>
        <strain evidence="2 3">H33E-04</strain>
    </source>
</reference>
<dbReference type="InterPro" id="IPR020843">
    <property type="entry name" value="ER"/>
</dbReference>
<dbReference type="SUPFAM" id="SSF50129">
    <property type="entry name" value="GroES-like"/>
    <property type="match status" value="1"/>
</dbReference>
<dbReference type="GO" id="GO:0016491">
    <property type="term" value="F:oxidoreductase activity"/>
    <property type="evidence" value="ECO:0007669"/>
    <property type="project" value="InterPro"/>
</dbReference>
<dbReference type="InterPro" id="IPR011032">
    <property type="entry name" value="GroES-like_sf"/>
</dbReference>
<evidence type="ECO:0000313" key="3">
    <source>
        <dbReference type="Proteomes" id="UP000476411"/>
    </source>
</evidence>
<dbReference type="InterPro" id="IPR051397">
    <property type="entry name" value="Zn-ADH-like_protein"/>
</dbReference>
<dbReference type="Gene3D" id="3.90.180.10">
    <property type="entry name" value="Medium-chain alcohol dehydrogenases, catalytic domain"/>
    <property type="match status" value="1"/>
</dbReference>
<dbReference type="SUPFAM" id="SSF51735">
    <property type="entry name" value="NAD(P)-binding Rossmann-fold domains"/>
    <property type="match status" value="1"/>
</dbReference>
<dbReference type="Gene3D" id="3.40.50.720">
    <property type="entry name" value="NAD(P)-binding Rossmann-like Domain"/>
    <property type="match status" value="1"/>
</dbReference>
<dbReference type="KEGG" id="chih:GWR21_12850"/>
<accession>A0A6B9ZDM5</accession>
<dbReference type="Proteomes" id="UP000476411">
    <property type="component" value="Chromosome"/>
</dbReference>
<dbReference type="Pfam" id="PF00107">
    <property type="entry name" value="ADH_zinc_N"/>
    <property type="match status" value="1"/>
</dbReference>
<dbReference type="InterPro" id="IPR013149">
    <property type="entry name" value="ADH-like_C"/>
</dbReference>